<evidence type="ECO:0000313" key="8">
    <source>
        <dbReference type="EMBL" id="MFD1911990.1"/>
    </source>
</evidence>
<comment type="cofactor">
    <cofactor evidence="1">
        <name>Mg(2+)</name>
        <dbReference type="ChEBI" id="CHEBI:18420"/>
    </cofactor>
</comment>
<evidence type="ECO:0000256" key="4">
    <source>
        <dbReference type="ARBA" id="ARBA00022723"/>
    </source>
</evidence>
<dbReference type="PROSITE" id="PS00723">
    <property type="entry name" value="POLYPRENYL_SYNTHASE_1"/>
    <property type="match status" value="1"/>
</dbReference>
<dbReference type="InterPro" id="IPR000092">
    <property type="entry name" value="Polyprenyl_synt"/>
</dbReference>
<comment type="caution">
    <text evidence="8">The sequence shown here is derived from an EMBL/GenBank/DDBJ whole genome shotgun (WGS) entry which is preliminary data.</text>
</comment>
<protein>
    <submittedName>
        <fullName evidence="8">Polyprenyl synthetase family protein</fullName>
        <ecNumber evidence="8">2.5.1.-</ecNumber>
    </submittedName>
</protein>
<reference evidence="9" key="1">
    <citation type="journal article" date="2019" name="Int. J. Syst. Evol. Microbiol.">
        <title>The Global Catalogue of Microorganisms (GCM) 10K type strain sequencing project: providing services to taxonomists for standard genome sequencing and annotation.</title>
        <authorList>
            <consortium name="The Broad Institute Genomics Platform"/>
            <consortium name="The Broad Institute Genome Sequencing Center for Infectious Disease"/>
            <person name="Wu L."/>
            <person name="Ma J."/>
        </authorList>
    </citation>
    <scope>NUCLEOTIDE SEQUENCE [LARGE SCALE GENOMIC DNA]</scope>
    <source>
        <strain evidence="9">CGMCC 4.7242</strain>
    </source>
</reference>
<evidence type="ECO:0000313" key="9">
    <source>
        <dbReference type="Proteomes" id="UP001597353"/>
    </source>
</evidence>
<dbReference type="SUPFAM" id="SSF48576">
    <property type="entry name" value="Terpenoid synthases"/>
    <property type="match status" value="1"/>
</dbReference>
<organism evidence="8 9">
    <name type="scientific">Halodurantibacterium flavum</name>
    <dbReference type="NCBI Taxonomy" id="1382802"/>
    <lineage>
        <taxon>Bacteria</taxon>
        <taxon>Pseudomonadati</taxon>
        <taxon>Pseudomonadota</taxon>
        <taxon>Alphaproteobacteria</taxon>
        <taxon>Rhodobacterales</taxon>
        <taxon>Paracoccaceae</taxon>
        <taxon>Halodurantibacterium</taxon>
    </lineage>
</organism>
<evidence type="ECO:0000256" key="5">
    <source>
        <dbReference type="ARBA" id="ARBA00022842"/>
    </source>
</evidence>
<accession>A0ABW4S3J1</accession>
<dbReference type="PANTHER" id="PTHR43281:SF1">
    <property type="entry name" value="FARNESYL DIPHOSPHATE SYNTHASE"/>
    <property type="match status" value="1"/>
</dbReference>
<dbReference type="Proteomes" id="UP001597353">
    <property type="component" value="Unassembled WGS sequence"/>
</dbReference>
<dbReference type="InterPro" id="IPR033749">
    <property type="entry name" value="Polyprenyl_synt_CS"/>
</dbReference>
<evidence type="ECO:0000256" key="2">
    <source>
        <dbReference type="ARBA" id="ARBA00006706"/>
    </source>
</evidence>
<dbReference type="Gene3D" id="1.10.600.10">
    <property type="entry name" value="Farnesyl Diphosphate Synthase"/>
    <property type="match status" value="1"/>
</dbReference>
<keyword evidence="9" id="KW-1185">Reference proteome</keyword>
<dbReference type="GO" id="GO:0016740">
    <property type="term" value="F:transferase activity"/>
    <property type="evidence" value="ECO:0007669"/>
    <property type="project" value="UniProtKB-KW"/>
</dbReference>
<dbReference type="InterPro" id="IPR008949">
    <property type="entry name" value="Isoprenoid_synthase_dom_sf"/>
</dbReference>
<keyword evidence="5" id="KW-0460">Magnesium</keyword>
<dbReference type="Pfam" id="PF00348">
    <property type="entry name" value="polyprenyl_synt"/>
    <property type="match status" value="1"/>
</dbReference>
<dbReference type="EMBL" id="JBHUGH010000005">
    <property type="protein sequence ID" value="MFD1911990.1"/>
    <property type="molecule type" value="Genomic_DNA"/>
</dbReference>
<evidence type="ECO:0000256" key="7">
    <source>
        <dbReference type="RuleBase" id="RU004466"/>
    </source>
</evidence>
<gene>
    <name evidence="8" type="ORF">ACFSGJ_07155</name>
</gene>
<comment type="similarity">
    <text evidence="2 7">Belongs to the FPP/GGPP synthase family.</text>
</comment>
<keyword evidence="3 7" id="KW-0808">Transferase</keyword>
<dbReference type="PANTHER" id="PTHR43281">
    <property type="entry name" value="FARNESYL DIPHOSPHATE SYNTHASE"/>
    <property type="match status" value="1"/>
</dbReference>
<keyword evidence="4" id="KW-0479">Metal-binding</keyword>
<dbReference type="SFLD" id="SFLDS00005">
    <property type="entry name" value="Isoprenoid_Synthase_Type_I"/>
    <property type="match status" value="1"/>
</dbReference>
<dbReference type="RefSeq" id="WP_390260303.1">
    <property type="nucleotide sequence ID" value="NZ_JBHUGH010000005.1"/>
</dbReference>
<dbReference type="EC" id="2.5.1.-" evidence="8"/>
<sequence>MRDTTEAFSRPRATPALGLLDQFETELAARLPASGPAPRLIEAMDYVLMAPSKRFRAGLVLLLAEAADVPRAAALDLAAAIEMLHGASLIFDDLPCMDDAPLRRGRASAHAQFGESVAVLAGISLLSLAYEVVATSADIPADRRAAIVALLTGSVGHAGLSAGQDLDLHGDPSGGVGAVTVAHRLKTGSLFLASVRAVAALADLPPPQTEALCRFADALGLAFQAYDDLIDLAAGAEAEAAHGKTTQRDGTRLALTQVLERAQIAALYAARVAEVETALTETGLDVGPLRDYVGQMLARRLPA</sequence>
<evidence type="ECO:0000256" key="3">
    <source>
        <dbReference type="ARBA" id="ARBA00022679"/>
    </source>
</evidence>
<proteinExistence type="inferred from homology"/>
<keyword evidence="6" id="KW-0414">Isoprene biosynthesis</keyword>
<evidence type="ECO:0000256" key="6">
    <source>
        <dbReference type="ARBA" id="ARBA00023229"/>
    </source>
</evidence>
<evidence type="ECO:0000256" key="1">
    <source>
        <dbReference type="ARBA" id="ARBA00001946"/>
    </source>
</evidence>
<name>A0ABW4S3J1_9RHOB</name>